<dbReference type="InterPro" id="IPR036179">
    <property type="entry name" value="Ig-like_dom_sf"/>
</dbReference>
<dbReference type="InterPro" id="IPR007110">
    <property type="entry name" value="Ig-like_dom"/>
</dbReference>
<dbReference type="AlphaFoldDB" id="A0A3B5A3E7"/>
<dbReference type="STRING" id="144197.ENSSPAP00000008307"/>
<evidence type="ECO:0000259" key="4">
    <source>
        <dbReference type="PROSITE" id="PS50835"/>
    </source>
</evidence>
<dbReference type="InterPro" id="IPR013106">
    <property type="entry name" value="Ig_V-set"/>
</dbReference>
<organism evidence="5">
    <name type="scientific">Stegastes partitus</name>
    <name type="common">bicolor damselfish</name>
    <dbReference type="NCBI Taxonomy" id="144197"/>
    <lineage>
        <taxon>Eukaryota</taxon>
        <taxon>Metazoa</taxon>
        <taxon>Chordata</taxon>
        <taxon>Craniata</taxon>
        <taxon>Vertebrata</taxon>
        <taxon>Euteleostomi</taxon>
        <taxon>Actinopterygii</taxon>
        <taxon>Neopterygii</taxon>
        <taxon>Teleostei</taxon>
        <taxon>Neoteleostei</taxon>
        <taxon>Acanthomorphata</taxon>
        <taxon>Ovalentaria</taxon>
        <taxon>Pomacentridae</taxon>
        <taxon>Stegastes</taxon>
    </lineage>
</organism>
<evidence type="ECO:0000256" key="2">
    <source>
        <dbReference type="ARBA" id="ARBA00023136"/>
    </source>
</evidence>
<proteinExistence type="predicted"/>
<dbReference type="InterPro" id="IPR050504">
    <property type="entry name" value="IgSF_BTN/MOG"/>
</dbReference>
<name>A0A3B5A3E7_9TELE</name>
<evidence type="ECO:0000256" key="3">
    <source>
        <dbReference type="ARBA" id="ARBA00023319"/>
    </source>
</evidence>
<evidence type="ECO:0000256" key="1">
    <source>
        <dbReference type="ARBA" id="ARBA00004370"/>
    </source>
</evidence>
<dbReference type="PROSITE" id="PS50835">
    <property type="entry name" value="IG_LIKE"/>
    <property type="match status" value="1"/>
</dbReference>
<keyword evidence="3" id="KW-0393">Immunoglobulin domain</keyword>
<dbReference type="Pfam" id="PF07686">
    <property type="entry name" value="V-set"/>
    <property type="match status" value="1"/>
</dbReference>
<keyword evidence="2" id="KW-0472">Membrane</keyword>
<dbReference type="Gene3D" id="2.60.40.10">
    <property type="entry name" value="Immunoglobulins"/>
    <property type="match status" value="1"/>
</dbReference>
<sequence length="145" mass="16469">MVMAGSDVVLPCSLDNKNIELALFDWMKDGRQDVFLYDDGTHDNNSCPGEDEQFKGRVSHFPDELLHGNASIIIRNTRLSDSGSYTCDFPHIQQKRFHIELLVAGYINTHDIAPVFQISLSEKLKRFVFSLNIDKVLHFKTGKAL</sequence>
<protein>
    <recommendedName>
        <fullName evidence="4">Ig-like domain-containing protein</fullName>
    </recommendedName>
</protein>
<comment type="subcellular location">
    <subcellularLocation>
        <location evidence="1">Membrane</location>
    </subcellularLocation>
</comment>
<dbReference type="GO" id="GO:0050852">
    <property type="term" value="P:T cell receptor signaling pathway"/>
    <property type="evidence" value="ECO:0007669"/>
    <property type="project" value="TreeGrafter"/>
</dbReference>
<dbReference type="InterPro" id="IPR013783">
    <property type="entry name" value="Ig-like_fold"/>
</dbReference>
<dbReference type="PANTHER" id="PTHR24100">
    <property type="entry name" value="BUTYROPHILIN"/>
    <property type="match status" value="1"/>
</dbReference>
<dbReference type="GO" id="GO:0009897">
    <property type="term" value="C:external side of plasma membrane"/>
    <property type="evidence" value="ECO:0007669"/>
    <property type="project" value="TreeGrafter"/>
</dbReference>
<dbReference type="GO" id="GO:0005102">
    <property type="term" value="F:signaling receptor binding"/>
    <property type="evidence" value="ECO:0007669"/>
    <property type="project" value="TreeGrafter"/>
</dbReference>
<dbReference type="GO" id="GO:0001817">
    <property type="term" value="P:regulation of cytokine production"/>
    <property type="evidence" value="ECO:0007669"/>
    <property type="project" value="TreeGrafter"/>
</dbReference>
<evidence type="ECO:0000313" key="5">
    <source>
        <dbReference type="Ensembl" id="ENSSPAP00000008307.1"/>
    </source>
</evidence>
<reference evidence="5" key="1">
    <citation type="submission" date="2023-09" db="UniProtKB">
        <authorList>
            <consortium name="Ensembl"/>
        </authorList>
    </citation>
    <scope>IDENTIFICATION</scope>
</reference>
<dbReference type="Ensembl" id="ENSSPAT00000008463.1">
    <property type="protein sequence ID" value="ENSSPAP00000008307.1"/>
    <property type="gene ID" value="ENSSPAG00000006338.1"/>
</dbReference>
<dbReference type="GeneTree" id="ENSGT01150000287456"/>
<dbReference type="SUPFAM" id="SSF48726">
    <property type="entry name" value="Immunoglobulin"/>
    <property type="match status" value="1"/>
</dbReference>
<feature type="domain" description="Ig-like" evidence="4">
    <location>
        <begin position="1"/>
        <end position="98"/>
    </location>
</feature>
<accession>A0A3B5A3E7</accession>